<evidence type="ECO:0000256" key="4">
    <source>
        <dbReference type="ARBA" id="ARBA00022989"/>
    </source>
</evidence>
<dbReference type="PANTHER" id="PTHR31272:SF4">
    <property type="entry name" value="CYTOCHROME C-TYPE BIOGENESIS PROTEIN HI_1454-RELATED"/>
    <property type="match status" value="1"/>
</dbReference>
<feature type="transmembrane region" description="Helical" evidence="6">
    <location>
        <begin position="6"/>
        <end position="32"/>
    </location>
</feature>
<reference evidence="8 9" key="1">
    <citation type="submission" date="2016-04" db="EMBL/GenBank/DDBJ databases">
        <title>Complete genome sequence of Bacillus oceanisediminis strain 2691.</title>
        <authorList>
            <person name="Jeong H."/>
            <person name="Kim H.J."/>
            <person name="Lee D.-W."/>
        </authorList>
    </citation>
    <scope>NUCLEOTIDE SEQUENCE [LARGE SCALE GENOMIC DNA]</scope>
    <source>
        <strain evidence="8 9">2691</strain>
        <plasmid evidence="9">pbo1</plasmid>
    </source>
</reference>
<sequence>MDLNLFLAFGAGLLSFISPCSLPLYPAFISYITGISVNDLKSKRAQFFKSNAFFHTLLFLVGFSIIFLALGWSSSLIGVLFIQYKDLLEQIGAIIIFFFGLIMVGVLKFDFLMMDHKVQFKKKPAGFLGSILIGMGFAAGWTPCTGPILAAVFALGITNPGQGLLYMAVYCLGFSIPFLFMSMFIDKLTFFKRHSDSLMKAGGIIMILMGVILYFNWLTKLISVITNSLFGGFTGF</sequence>
<keyword evidence="3 6" id="KW-0812">Transmembrane</keyword>
<proteinExistence type="inferred from homology"/>
<evidence type="ECO:0000256" key="1">
    <source>
        <dbReference type="ARBA" id="ARBA00004141"/>
    </source>
</evidence>
<feature type="transmembrane region" description="Helical" evidence="6">
    <location>
        <begin position="197"/>
        <end position="217"/>
    </location>
</feature>
<feature type="transmembrane region" description="Helical" evidence="6">
    <location>
        <begin position="125"/>
        <end position="158"/>
    </location>
</feature>
<dbReference type="GO" id="GO:0016020">
    <property type="term" value="C:membrane"/>
    <property type="evidence" value="ECO:0007669"/>
    <property type="project" value="UniProtKB-SubCell"/>
</dbReference>
<evidence type="ECO:0000256" key="3">
    <source>
        <dbReference type="ARBA" id="ARBA00022692"/>
    </source>
</evidence>
<geneLocation type="plasmid" evidence="9">
    <name>pbo1</name>
</geneLocation>
<comment type="subcellular location">
    <subcellularLocation>
        <location evidence="1">Membrane</location>
        <topology evidence="1">Multi-pass membrane protein</topology>
    </subcellularLocation>
</comment>
<dbReference type="EMBL" id="CP015507">
    <property type="protein sequence ID" value="AND42935.1"/>
    <property type="molecule type" value="Genomic_DNA"/>
</dbReference>
<comment type="similarity">
    <text evidence="2">Belongs to the DsbD family.</text>
</comment>
<dbReference type="InterPro" id="IPR051790">
    <property type="entry name" value="Cytochrome_c-biogenesis_DsbD"/>
</dbReference>
<feature type="domain" description="Cytochrome C biogenesis protein transmembrane" evidence="7">
    <location>
        <begin position="4"/>
        <end position="189"/>
    </location>
</feature>
<evidence type="ECO:0000256" key="2">
    <source>
        <dbReference type="ARBA" id="ARBA00006143"/>
    </source>
</evidence>
<dbReference type="KEGG" id="bon:A361_27555"/>
<feature type="transmembrane region" description="Helical" evidence="6">
    <location>
        <begin position="53"/>
        <end position="84"/>
    </location>
</feature>
<evidence type="ECO:0000259" key="7">
    <source>
        <dbReference type="Pfam" id="PF02683"/>
    </source>
</evidence>
<dbReference type="Pfam" id="PF02683">
    <property type="entry name" value="DsbD_TM"/>
    <property type="match status" value="1"/>
</dbReference>
<feature type="transmembrane region" description="Helical" evidence="6">
    <location>
        <begin position="90"/>
        <end position="113"/>
    </location>
</feature>
<keyword evidence="4 6" id="KW-1133">Transmembrane helix</keyword>
<feature type="transmembrane region" description="Helical" evidence="6">
    <location>
        <begin position="164"/>
        <end position="185"/>
    </location>
</feature>
<dbReference type="PANTHER" id="PTHR31272">
    <property type="entry name" value="CYTOCHROME C-TYPE BIOGENESIS PROTEIN HI_1454-RELATED"/>
    <property type="match status" value="1"/>
</dbReference>
<accession>A0A169G2R5</accession>
<dbReference type="Proteomes" id="UP000077856">
    <property type="component" value="Plasmid pBO1"/>
</dbReference>
<keyword evidence="5 6" id="KW-0472">Membrane</keyword>
<dbReference type="InterPro" id="IPR003834">
    <property type="entry name" value="Cyt_c_assmbl_TM_dom"/>
</dbReference>
<gene>
    <name evidence="8" type="ORF">A361_27555</name>
</gene>
<protein>
    <submittedName>
        <fullName evidence="8">Cytochrome C biogenesis protein CcdA</fullName>
    </submittedName>
</protein>
<keyword evidence="8" id="KW-0614">Plasmid</keyword>
<evidence type="ECO:0000313" key="9">
    <source>
        <dbReference type="Proteomes" id="UP000077856"/>
    </source>
</evidence>
<evidence type="ECO:0000256" key="5">
    <source>
        <dbReference type="ARBA" id="ARBA00023136"/>
    </source>
</evidence>
<name>A0A169G2R5_9BACI</name>
<evidence type="ECO:0000256" key="6">
    <source>
        <dbReference type="SAM" id="Phobius"/>
    </source>
</evidence>
<organism evidence="8 9">
    <name type="scientific">Cytobacillus oceanisediminis 2691</name>
    <dbReference type="NCBI Taxonomy" id="1196031"/>
    <lineage>
        <taxon>Bacteria</taxon>
        <taxon>Bacillati</taxon>
        <taxon>Bacillota</taxon>
        <taxon>Bacilli</taxon>
        <taxon>Bacillales</taxon>
        <taxon>Bacillaceae</taxon>
        <taxon>Cytobacillus</taxon>
    </lineage>
</organism>
<evidence type="ECO:0000313" key="8">
    <source>
        <dbReference type="EMBL" id="AND42935.1"/>
    </source>
</evidence>
<dbReference type="GO" id="GO:0017004">
    <property type="term" value="P:cytochrome complex assembly"/>
    <property type="evidence" value="ECO:0007669"/>
    <property type="project" value="InterPro"/>
</dbReference>
<dbReference type="eggNOG" id="COG0785">
    <property type="taxonomic scope" value="Bacteria"/>
</dbReference>
<dbReference type="RefSeq" id="WP_019380964.1">
    <property type="nucleotide sequence ID" value="NZ_CP015507.1"/>
</dbReference>
<dbReference type="AlphaFoldDB" id="A0A169G2R5"/>